<keyword evidence="2" id="KW-1185">Reference proteome</keyword>
<evidence type="ECO:0000313" key="1">
    <source>
        <dbReference type="EMBL" id="MBM9466558.1"/>
    </source>
</evidence>
<sequence length="221" mass="23937">MTASRTRGVLFDLDGTLIDSGRAIVAAYRHAFEHGRGVPLPAPLEDPHVLMAPRPHEIFTTWSDGDADELVALYSEHYLDTAHRQVVAYPAAVRTLEELDRRGVVTGIVTNKSRSRMLLDLEWVGIDTSLLRCIITADDSVERKPDPTPVLLGLSRAGLVPESSWYVGDGPQDVLAGRAAGVRTAGAGYGYYGAAALEPHRPDLMLDGPEDVLSVLSPSRD</sequence>
<dbReference type="InterPro" id="IPR050155">
    <property type="entry name" value="HAD-like_hydrolase_sf"/>
</dbReference>
<dbReference type="GO" id="GO:0005829">
    <property type="term" value="C:cytosol"/>
    <property type="evidence" value="ECO:0007669"/>
    <property type="project" value="TreeGrafter"/>
</dbReference>
<name>A0A938YBG0_9ACTN</name>
<keyword evidence="1" id="KW-0378">Hydrolase</keyword>
<dbReference type="SFLD" id="SFLDG01129">
    <property type="entry name" value="C1.5:_HAD__Beta-PGM__Phosphata"/>
    <property type="match status" value="1"/>
</dbReference>
<dbReference type="PANTHER" id="PTHR43434:SF26">
    <property type="entry name" value="PYROPHOSPHATASE PPAX"/>
    <property type="match status" value="1"/>
</dbReference>
<dbReference type="Proteomes" id="UP000663792">
    <property type="component" value="Unassembled WGS sequence"/>
</dbReference>
<dbReference type="InterPro" id="IPR041492">
    <property type="entry name" value="HAD_2"/>
</dbReference>
<dbReference type="PRINTS" id="PR00413">
    <property type="entry name" value="HADHALOGNASE"/>
</dbReference>
<proteinExistence type="predicted"/>
<dbReference type="InterPro" id="IPR023198">
    <property type="entry name" value="PGP-like_dom2"/>
</dbReference>
<dbReference type="SUPFAM" id="SSF56784">
    <property type="entry name" value="HAD-like"/>
    <property type="match status" value="1"/>
</dbReference>
<dbReference type="Gene3D" id="1.10.150.240">
    <property type="entry name" value="Putative phosphatase, domain 2"/>
    <property type="match status" value="1"/>
</dbReference>
<dbReference type="SFLD" id="SFLDS00003">
    <property type="entry name" value="Haloacid_Dehalogenase"/>
    <property type="match status" value="1"/>
</dbReference>
<reference evidence="1" key="1">
    <citation type="submission" date="2021-01" db="EMBL/GenBank/DDBJ databases">
        <title>YIM 132084 draft genome.</title>
        <authorList>
            <person name="An D."/>
        </authorList>
    </citation>
    <scope>NUCLEOTIDE SEQUENCE</scope>
    <source>
        <strain evidence="1">YIM 132084</strain>
    </source>
</reference>
<accession>A0A938YBG0</accession>
<dbReference type="EMBL" id="JAERWK010000006">
    <property type="protein sequence ID" value="MBM9466558.1"/>
    <property type="molecule type" value="Genomic_DNA"/>
</dbReference>
<dbReference type="Pfam" id="PF13419">
    <property type="entry name" value="HAD_2"/>
    <property type="match status" value="1"/>
</dbReference>
<dbReference type="GO" id="GO:0008967">
    <property type="term" value="F:phosphoglycolate phosphatase activity"/>
    <property type="evidence" value="ECO:0007669"/>
    <property type="project" value="TreeGrafter"/>
</dbReference>
<dbReference type="PANTHER" id="PTHR43434">
    <property type="entry name" value="PHOSPHOGLYCOLATE PHOSPHATASE"/>
    <property type="match status" value="1"/>
</dbReference>
<dbReference type="AlphaFoldDB" id="A0A938YBG0"/>
<dbReference type="InterPro" id="IPR006439">
    <property type="entry name" value="HAD-SF_hydro_IA"/>
</dbReference>
<organism evidence="1 2">
    <name type="scientific">Nakamurella leprariae</name>
    <dbReference type="NCBI Taxonomy" id="2803911"/>
    <lineage>
        <taxon>Bacteria</taxon>
        <taxon>Bacillati</taxon>
        <taxon>Actinomycetota</taxon>
        <taxon>Actinomycetes</taxon>
        <taxon>Nakamurellales</taxon>
        <taxon>Nakamurellaceae</taxon>
        <taxon>Nakamurella</taxon>
    </lineage>
</organism>
<dbReference type="InterPro" id="IPR023214">
    <property type="entry name" value="HAD_sf"/>
</dbReference>
<comment type="caution">
    <text evidence="1">The sequence shown here is derived from an EMBL/GenBank/DDBJ whole genome shotgun (WGS) entry which is preliminary data.</text>
</comment>
<dbReference type="GO" id="GO:0006281">
    <property type="term" value="P:DNA repair"/>
    <property type="evidence" value="ECO:0007669"/>
    <property type="project" value="TreeGrafter"/>
</dbReference>
<gene>
    <name evidence="1" type="ORF">JL106_04590</name>
</gene>
<dbReference type="RefSeq" id="WP_205259519.1">
    <property type="nucleotide sequence ID" value="NZ_JAERWK010000006.1"/>
</dbReference>
<protein>
    <submittedName>
        <fullName evidence="1">HAD hydrolase-like protein</fullName>
    </submittedName>
</protein>
<dbReference type="Gene3D" id="3.40.50.1000">
    <property type="entry name" value="HAD superfamily/HAD-like"/>
    <property type="match status" value="1"/>
</dbReference>
<dbReference type="InterPro" id="IPR036412">
    <property type="entry name" value="HAD-like_sf"/>
</dbReference>
<evidence type="ECO:0000313" key="2">
    <source>
        <dbReference type="Proteomes" id="UP000663792"/>
    </source>
</evidence>